<feature type="signal peptide" evidence="1">
    <location>
        <begin position="1"/>
        <end position="38"/>
    </location>
</feature>
<proteinExistence type="predicted"/>
<protein>
    <recommendedName>
        <fullName evidence="4">TonB-dependent receptor</fullName>
    </recommendedName>
</protein>
<keyword evidence="3" id="KW-1185">Reference proteome</keyword>
<organism evidence="2 3">
    <name type="scientific">Undibacterium piscinae</name>
    <dbReference type="NCBI Taxonomy" id="2495591"/>
    <lineage>
        <taxon>Bacteria</taxon>
        <taxon>Pseudomonadati</taxon>
        <taxon>Pseudomonadota</taxon>
        <taxon>Betaproteobacteria</taxon>
        <taxon>Burkholderiales</taxon>
        <taxon>Oxalobacteraceae</taxon>
        <taxon>Undibacterium</taxon>
    </lineage>
</organism>
<name>A0A6M4A3I7_9BURK</name>
<gene>
    <name evidence="2" type="ORF">EJG51_007085</name>
</gene>
<feature type="chain" id="PRO_5026957154" description="TonB-dependent receptor" evidence="1">
    <location>
        <begin position="39"/>
        <end position="69"/>
    </location>
</feature>
<evidence type="ECO:0000256" key="1">
    <source>
        <dbReference type="SAM" id="SignalP"/>
    </source>
</evidence>
<accession>A0A6M4A3I7</accession>
<dbReference type="EMBL" id="CP051152">
    <property type="protein sequence ID" value="QJQ05653.1"/>
    <property type="molecule type" value="Genomic_DNA"/>
</dbReference>
<evidence type="ECO:0000313" key="3">
    <source>
        <dbReference type="Proteomes" id="UP000274350"/>
    </source>
</evidence>
<sequence>MNQQTRQIKPVPKKITAATWSALSVMAMLSLPVQNALAQSDIAATAIQKVEITGSSIKRIDAETALRCL</sequence>
<evidence type="ECO:0000313" key="2">
    <source>
        <dbReference type="EMBL" id="QJQ05653.1"/>
    </source>
</evidence>
<keyword evidence="1" id="KW-0732">Signal</keyword>
<evidence type="ECO:0008006" key="4">
    <source>
        <dbReference type="Google" id="ProtNLM"/>
    </source>
</evidence>
<dbReference type="Proteomes" id="UP000274350">
    <property type="component" value="Chromosome"/>
</dbReference>
<dbReference type="KEGG" id="upi:EJG51_007085"/>
<dbReference type="AlphaFoldDB" id="A0A6M4A3I7"/>
<reference evidence="2 3" key="1">
    <citation type="journal article" date="2019" name="Int. J. Syst. Evol. Microbiol.">
        <title>Undibacterium piscinae sp. nov., isolated from Korean shiner intestine.</title>
        <authorList>
            <person name="Lee S.Y."/>
            <person name="Kang W."/>
            <person name="Kim P.S."/>
            <person name="Kim H.S."/>
            <person name="Sung H."/>
            <person name="Shin N.R."/>
            <person name="Whon T.W."/>
            <person name="Yun J.H."/>
            <person name="Lee J.Y."/>
            <person name="Lee J.Y."/>
            <person name="Jung M.J."/>
            <person name="Jeong Y.S."/>
            <person name="Tak E.J."/>
            <person name="Han J.E."/>
            <person name="Hyun D.W."/>
            <person name="Kang M.S."/>
            <person name="Lee K.E."/>
            <person name="Lee B.H."/>
            <person name="Bae J.W."/>
        </authorList>
    </citation>
    <scope>NUCLEOTIDE SEQUENCE [LARGE SCALE GENOMIC DNA]</scope>
    <source>
        <strain evidence="2 3">S11R28</strain>
    </source>
</reference>